<keyword evidence="2" id="KW-0012">Acyltransferase</keyword>
<dbReference type="Gene3D" id="3.40.630.30">
    <property type="match status" value="1"/>
</dbReference>
<name>A0A179CGQ6_9LACO</name>
<proteinExistence type="predicted"/>
<dbReference type="PROSITE" id="PS51186">
    <property type="entry name" value="GNAT"/>
    <property type="match status" value="1"/>
</dbReference>
<comment type="caution">
    <text evidence="4">The sequence shown here is derived from an EMBL/GenBank/DDBJ whole genome shotgun (WGS) entry which is preliminary data.</text>
</comment>
<protein>
    <submittedName>
        <fullName evidence="4">Acetyltransferase</fullName>
    </submittedName>
</protein>
<evidence type="ECO:0000256" key="1">
    <source>
        <dbReference type="ARBA" id="ARBA00022679"/>
    </source>
</evidence>
<dbReference type="EMBL" id="LVKI01000047">
    <property type="protein sequence ID" value="OAQ06872.1"/>
    <property type="molecule type" value="Genomic_DNA"/>
</dbReference>
<evidence type="ECO:0000313" key="4">
    <source>
        <dbReference type="EMBL" id="OAQ06872.1"/>
    </source>
</evidence>
<sequence>MIRKFNSQDLAVVMQIWLKTNIETHSFIPAAYWKNNFEEVKAALLHAEIYVAEVDDQIVGFIGLNQTIIEGIFVKKGMRSHGIGKQLLDYVKKIKPELQLEVYKENPRAIKFYEREQFIKIAEKVDELTDAKYYEMRWKNKQHKEVT</sequence>
<keyword evidence="1 4" id="KW-0808">Transferase</keyword>
<dbReference type="OrthoDB" id="9789605at2"/>
<gene>
    <name evidence="4" type="ORF">A3O14_07435</name>
</gene>
<dbReference type="Pfam" id="PF13508">
    <property type="entry name" value="Acetyltransf_7"/>
    <property type="match status" value="1"/>
</dbReference>
<evidence type="ECO:0000259" key="3">
    <source>
        <dbReference type="PROSITE" id="PS51186"/>
    </source>
</evidence>
<accession>A0A179CGQ6</accession>
<organism evidence="4 5">
    <name type="scientific">Ligilactobacillus aviarius</name>
    <dbReference type="NCBI Taxonomy" id="1606"/>
    <lineage>
        <taxon>Bacteria</taxon>
        <taxon>Bacillati</taxon>
        <taxon>Bacillota</taxon>
        <taxon>Bacilli</taxon>
        <taxon>Lactobacillales</taxon>
        <taxon>Lactobacillaceae</taxon>
        <taxon>Ligilactobacillus</taxon>
    </lineage>
</organism>
<dbReference type="CDD" id="cd04301">
    <property type="entry name" value="NAT_SF"/>
    <property type="match status" value="1"/>
</dbReference>
<evidence type="ECO:0000313" key="5">
    <source>
        <dbReference type="Proteomes" id="UP000078520"/>
    </source>
</evidence>
<dbReference type="PANTHER" id="PTHR43800">
    <property type="entry name" value="PEPTIDYL-LYSINE N-ACETYLTRANSFERASE YJAB"/>
    <property type="match status" value="1"/>
</dbReference>
<feature type="domain" description="N-acetyltransferase" evidence="3">
    <location>
        <begin position="1"/>
        <end position="139"/>
    </location>
</feature>
<dbReference type="InterPro" id="IPR000182">
    <property type="entry name" value="GNAT_dom"/>
</dbReference>
<dbReference type="InterPro" id="IPR016181">
    <property type="entry name" value="Acyl_CoA_acyltransferase"/>
</dbReference>
<dbReference type="RefSeq" id="WP_064208223.1">
    <property type="nucleotide sequence ID" value="NZ_LVKC01000048.1"/>
</dbReference>
<dbReference type="AlphaFoldDB" id="A0A179CGQ6"/>
<dbReference type="Proteomes" id="UP000078520">
    <property type="component" value="Unassembled WGS sequence"/>
</dbReference>
<dbReference type="GO" id="GO:0016747">
    <property type="term" value="F:acyltransferase activity, transferring groups other than amino-acyl groups"/>
    <property type="evidence" value="ECO:0007669"/>
    <property type="project" value="InterPro"/>
</dbReference>
<dbReference type="SUPFAM" id="SSF55729">
    <property type="entry name" value="Acyl-CoA N-acyltransferases (Nat)"/>
    <property type="match status" value="1"/>
</dbReference>
<reference evidence="5" key="1">
    <citation type="submission" date="2016-03" db="EMBL/GenBank/DDBJ databases">
        <authorList>
            <person name="Johnson T.J."/>
            <person name="Youmans B."/>
            <person name="Case K."/>
            <person name="Noll S."/>
        </authorList>
    </citation>
    <scope>NUCLEOTIDE SEQUENCE [LARGE SCALE GENOMIC DNA]</scope>
    <source>
        <strain evidence="5">UMNLAv8</strain>
    </source>
</reference>
<dbReference type="PANTHER" id="PTHR43800:SF1">
    <property type="entry name" value="PEPTIDYL-LYSINE N-ACETYLTRANSFERASE YJAB"/>
    <property type="match status" value="1"/>
</dbReference>
<evidence type="ECO:0000256" key="2">
    <source>
        <dbReference type="ARBA" id="ARBA00023315"/>
    </source>
</evidence>